<proteinExistence type="predicted"/>
<comment type="caution">
    <text evidence="1">The sequence shown here is derived from an EMBL/GenBank/DDBJ whole genome shotgun (WGS) entry which is preliminary data.</text>
</comment>
<dbReference type="STRING" id="1227457.C451_05063"/>
<dbReference type="EMBL" id="AOMF01000104">
    <property type="protein sequence ID" value="EMA55760.1"/>
    <property type="molecule type" value="Genomic_DNA"/>
</dbReference>
<protein>
    <submittedName>
        <fullName evidence="1">Uncharacterized protein</fullName>
    </submittedName>
</protein>
<name>M0NGD6_9EURY</name>
<evidence type="ECO:0000313" key="1">
    <source>
        <dbReference type="EMBL" id="EMA55760.1"/>
    </source>
</evidence>
<accession>M0NGD6</accession>
<organism evidence="1 2">
    <name type="scientific">Halococcus thailandensis JCM 13552</name>
    <dbReference type="NCBI Taxonomy" id="1227457"/>
    <lineage>
        <taxon>Archaea</taxon>
        <taxon>Methanobacteriati</taxon>
        <taxon>Methanobacteriota</taxon>
        <taxon>Stenosarchaea group</taxon>
        <taxon>Halobacteria</taxon>
        <taxon>Halobacteriales</taxon>
        <taxon>Halococcaceae</taxon>
        <taxon>Halococcus</taxon>
    </lineage>
</organism>
<gene>
    <name evidence="1" type="ORF">C451_05063</name>
</gene>
<sequence length="83" mass="8868">MTAQQFFFPRRGEVFGEMHAISAMSKSAALLVGKHSEYCSVGGVVSTSSSRAAPAPRSPTASAVYYPQKGWRVEGEAMLGPMQ</sequence>
<evidence type="ECO:0000313" key="2">
    <source>
        <dbReference type="Proteomes" id="UP000011680"/>
    </source>
</evidence>
<dbReference type="Proteomes" id="UP000011680">
    <property type="component" value="Unassembled WGS sequence"/>
</dbReference>
<reference evidence="1 2" key="1">
    <citation type="journal article" date="2014" name="PLoS Genet.">
        <title>Phylogenetically driven sequencing of extremely halophilic archaea reveals strategies for static and dynamic osmo-response.</title>
        <authorList>
            <person name="Becker E.A."/>
            <person name="Seitzer P.M."/>
            <person name="Tritt A."/>
            <person name="Larsen D."/>
            <person name="Krusor M."/>
            <person name="Yao A.I."/>
            <person name="Wu D."/>
            <person name="Madern D."/>
            <person name="Eisen J.A."/>
            <person name="Darling A.E."/>
            <person name="Facciotti M.T."/>
        </authorList>
    </citation>
    <scope>NUCLEOTIDE SEQUENCE [LARGE SCALE GENOMIC DNA]</scope>
    <source>
        <strain evidence="1 2">JCM 13552</strain>
    </source>
</reference>
<keyword evidence="2" id="KW-1185">Reference proteome</keyword>
<dbReference type="AlphaFoldDB" id="M0NGD6"/>